<evidence type="ECO:0000313" key="3">
    <source>
        <dbReference type="EMBL" id="GER50348.1"/>
    </source>
</evidence>
<dbReference type="OrthoDB" id="1095087at2759"/>
<organism evidence="3 4">
    <name type="scientific">Striga asiatica</name>
    <name type="common">Asiatic witchweed</name>
    <name type="synonym">Buchnera asiatica</name>
    <dbReference type="NCBI Taxonomy" id="4170"/>
    <lineage>
        <taxon>Eukaryota</taxon>
        <taxon>Viridiplantae</taxon>
        <taxon>Streptophyta</taxon>
        <taxon>Embryophyta</taxon>
        <taxon>Tracheophyta</taxon>
        <taxon>Spermatophyta</taxon>
        <taxon>Magnoliopsida</taxon>
        <taxon>eudicotyledons</taxon>
        <taxon>Gunneridae</taxon>
        <taxon>Pentapetalae</taxon>
        <taxon>asterids</taxon>
        <taxon>lamiids</taxon>
        <taxon>Lamiales</taxon>
        <taxon>Orobanchaceae</taxon>
        <taxon>Buchnereae</taxon>
        <taxon>Striga</taxon>
    </lineage>
</organism>
<gene>
    <name evidence="3" type="ORF">STAS_27645</name>
</gene>
<proteinExistence type="predicted"/>
<keyword evidence="3" id="KW-0808">Transferase</keyword>
<dbReference type="PANTHER" id="PTHR33640">
    <property type="entry name" value="TRANSMEMBRANE PROTEIN"/>
    <property type="match status" value="1"/>
</dbReference>
<dbReference type="EMBL" id="BKCP01009181">
    <property type="protein sequence ID" value="GER50348.1"/>
    <property type="molecule type" value="Genomic_DNA"/>
</dbReference>
<keyword evidence="2" id="KW-0812">Transmembrane</keyword>
<name>A0A5A7QZ46_STRAF</name>
<evidence type="ECO:0000313" key="4">
    <source>
        <dbReference type="Proteomes" id="UP000325081"/>
    </source>
</evidence>
<comment type="caution">
    <text evidence="3">The sequence shown here is derived from an EMBL/GenBank/DDBJ whole genome shotgun (WGS) entry which is preliminary data.</text>
</comment>
<feature type="transmembrane region" description="Helical" evidence="2">
    <location>
        <begin position="67"/>
        <end position="87"/>
    </location>
</feature>
<feature type="compositionally biased region" description="Basic and acidic residues" evidence="1">
    <location>
        <begin position="153"/>
        <end position="171"/>
    </location>
</feature>
<keyword evidence="3" id="KW-0418">Kinase</keyword>
<dbReference type="GO" id="GO:0016301">
    <property type="term" value="F:kinase activity"/>
    <property type="evidence" value="ECO:0007669"/>
    <property type="project" value="UniProtKB-KW"/>
</dbReference>
<keyword evidence="4" id="KW-1185">Reference proteome</keyword>
<protein>
    <submittedName>
        <fullName evidence="3">Pantothenate kinase 2</fullName>
    </submittedName>
</protein>
<reference evidence="4" key="1">
    <citation type="journal article" date="2019" name="Curr. Biol.">
        <title>Genome Sequence of Striga asiatica Provides Insight into the Evolution of Plant Parasitism.</title>
        <authorList>
            <person name="Yoshida S."/>
            <person name="Kim S."/>
            <person name="Wafula E.K."/>
            <person name="Tanskanen J."/>
            <person name="Kim Y.M."/>
            <person name="Honaas L."/>
            <person name="Yang Z."/>
            <person name="Spallek T."/>
            <person name="Conn C.E."/>
            <person name="Ichihashi Y."/>
            <person name="Cheong K."/>
            <person name="Cui S."/>
            <person name="Der J.P."/>
            <person name="Gundlach H."/>
            <person name="Jiao Y."/>
            <person name="Hori C."/>
            <person name="Ishida J.K."/>
            <person name="Kasahara H."/>
            <person name="Kiba T."/>
            <person name="Kim M.S."/>
            <person name="Koo N."/>
            <person name="Laohavisit A."/>
            <person name="Lee Y.H."/>
            <person name="Lumba S."/>
            <person name="McCourt P."/>
            <person name="Mortimer J.C."/>
            <person name="Mutuku J.M."/>
            <person name="Nomura T."/>
            <person name="Sasaki-Sekimoto Y."/>
            <person name="Seto Y."/>
            <person name="Wang Y."/>
            <person name="Wakatake T."/>
            <person name="Sakakibara H."/>
            <person name="Demura T."/>
            <person name="Yamaguchi S."/>
            <person name="Yoneyama K."/>
            <person name="Manabe R.I."/>
            <person name="Nelson D.C."/>
            <person name="Schulman A.H."/>
            <person name="Timko M.P."/>
            <person name="dePamphilis C.W."/>
            <person name="Choi D."/>
            <person name="Shirasu K."/>
        </authorList>
    </citation>
    <scope>NUCLEOTIDE SEQUENCE [LARGE SCALE GENOMIC DNA]</scope>
    <source>
        <strain evidence="4">cv. UVA1</strain>
    </source>
</reference>
<evidence type="ECO:0000256" key="1">
    <source>
        <dbReference type="SAM" id="MobiDB-lite"/>
    </source>
</evidence>
<feature type="region of interest" description="Disordered" evidence="1">
    <location>
        <begin position="153"/>
        <end position="187"/>
    </location>
</feature>
<dbReference type="Proteomes" id="UP000325081">
    <property type="component" value="Unassembled WGS sequence"/>
</dbReference>
<keyword evidence="2" id="KW-0472">Membrane</keyword>
<sequence>MDSFKFHDARAPKSNAISRHRSLRRITVAFRCFELLVFLLIASRFSTRFAYDLNLSSACFRGISVTLISPRFVFLVGNAIVVVLFLISGRFSDRGEAVDLYEEYSGRSRSSRRKIREEEGKELGGACVYGVVGGGRRMGRCRSEVVGRENGRRDLRPSASEKCRKSGECGRKAAGGGGGSYKEDEMSGEEFRRTVEAFIARQQRFLREEEGFSAVVSV</sequence>
<accession>A0A5A7QZ46</accession>
<dbReference type="AlphaFoldDB" id="A0A5A7QZ46"/>
<evidence type="ECO:0000256" key="2">
    <source>
        <dbReference type="SAM" id="Phobius"/>
    </source>
</evidence>
<keyword evidence="2" id="KW-1133">Transmembrane helix</keyword>
<dbReference type="PANTHER" id="PTHR33640:SF8">
    <property type="entry name" value="TRANSMEMBRANE PROTEIN"/>
    <property type="match status" value="1"/>
</dbReference>
<feature type="transmembrane region" description="Helical" evidence="2">
    <location>
        <begin position="28"/>
        <end position="47"/>
    </location>
</feature>